<dbReference type="GO" id="GO:0000166">
    <property type="term" value="F:nucleotide binding"/>
    <property type="evidence" value="ECO:0007669"/>
    <property type="project" value="UniProtKB-KW"/>
</dbReference>
<feature type="compositionally biased region" description="Basic residues" evidence="4">
    <location>
        <begin position="314"/>
        <end position="325"/>
    </location>
</feature>
<dbReference type="Pfam" id="PF00149">
    <property type="entry name" value="Metallophos"/>
    <property type="match status" value="1"/>
</dbReference>
<dbReference type="GeneID" id="20706184"/>
<keyword evidence="3" id="KW-0378">Hydrolase</keyword>
<dbReference type="Gene3D" id="3.60.21.10">
    <property type="match status" value="1"/>
</dbReference>
<organism evidence="7 8">
    <name type="scientific">Verticillium dahliae (strain VdLs.17 / ATCC MYA-4575 / FGSC 10137)</name>
    <name type="common">Verticillium wilt</name>
    <dbReference type="NCBI Taxonomy" id="498257"/>
    <lineage>
        <taxon>Eukaryota</taxon>
        <taxon>Fungi</taxon>
        <taxon>Dikarya</taxon>
        <taxon>Ascomycota</taxon>
        <taxon>Pezizomycotina</taxon>
        <taxon>Sordariomycetes</taxon>
        <taxon>Hypocreomycetidae</taxon>
        <taxon>Glomerellales</taxon>
        <taxon>Plectosphaerellaceae</taxon>
        <taxon>Verticillium</taxon>
    </lineage>
</organism>
<feature type="domain" description="5'-Nucleotidase C-terminal" evidence="6">
    <location>
        <begin position="339"/>
        <end position="493"/>
    </location>
</feature>
<evidence type="ECO:0000313" key="8">
    <source>
        <dbReference type="Proteomes" id="UP000001611"/>
    </source>
</evidence>
<evidence type="ECO:0000256" key="2">
    <source>
        <dbReference type="ARBA" id="ARBA00022729"/>
    </source>
</evidence>
<name>G2X3Y4_VERDV</name>
<dbReference type="STRING" id="498257.G2X3Y4"/>
<evidence type="ECO:0000256" key="1">
    <source>
        <dbReference type="ARBA" id="ARBA00006654"/>
    </source>
</evidence>
<feature type="domain" description="Calcineurin-like phosphoesterase" evidence="5">
    <location>
        <begin position="46"/>
        <end position="260"/>
    </location>
</feature>
<evidence type="ECO:0000256" key="4">
    <source>
        <dbReference type="SAM" id="MobiDB-lite"/>
    </source>
</evidence>
<dbReference type="HOGENOM" id="CLU_005854_7_1_1"/>
<dbReference type="InterPro" id="IPR008334">
    <property type="entry name" value="5'-Nucleotdase_C"/>
</dbReference>
<dbReference type="Pfam" id="PF02872">
    <property type="entry name" value="5_nucleotid_C"/>
    <property type="match status" value="1"/>
</dbReference>
<dbReference type="EMBL" id="DS572702">
    <property type="protein sequence ID" value="EGY23283.1"/>
    <property type="molecule type" value="Genomic_DNA"/>
</dbReference>
<dbReference type="PANTHER" id="PTHR11575">
    <property type="entry name" value="5'-NUCLEOTIDASE-RELATED"/>
    <property type="match status" value="1"/>
</dbReference>
<dbReference type="KEGG" id="vda:VDAG_04721"/>
<feature type="region of interest" description="Disordered" evidence="4">
    <location>
        <begin position="303"/>
        <end position="331"/>
    </location>
</feature>
<dbReference type="InterPro" id="IPR036907">
    <property type="entry name" value="5'-Nucleotdase_C_sf"/>
</dbReference>
<dbReference type="GO" id="GO:0009166">
    <property type="term" value="P:nucleotide catabolic process"/>
    <property type="evidence" value="ECO:0007669"/>
    <property type="project" value="InterPro"/>
</dbReference>
<keyword evidence="2" id="KW-0732">Signal</keyword>
<dbReference type="Gene3D" id="3.90.780.10">
    <property type="entry name" value="5'-Nucleotidase, C-terminal domain"/>
    <property type="match status" value="1"/>
</dbReference>
<protein>
    <submittedName>
        <fullName evidence="7">5'-nucleotidase</fullName>
    </submittedName>
</protein>
<dbReference type="eggNOG" id="KOG4419">
    <property type="taxonomic scope" value="Eukaryota"/>
</dbReference>
<reference evidence="7 8" key="1">
    <citation type="submission" date="2008-03" db="EMBL/GenBank/DDBJ databases">
        <title>The Genome Sequence of Verticillium dahliae VdLs.17.</title>
        <authorList>
            <consortium name="The Broad Institute Genome Sequencing Platform"/>
            <person name="Ma L.-J.J."/>
            <person name="Klosterman S.J."/>
            <person name="Subbarao K."/>
            <person name="Dobinson K."/>
            <person name="Veronese P."/>
            <person name="Kang S."/>
            <person name="Gold S.E."/>
            <person name="Young S."/>
            <person name="Jaffe D."/>
            <person name="Gnerre S."/>
            <person name="Berlin A."/>
            <person name="Heiman D."/>
            <person name="Hepburn T."/>
            <person name="Sykes S."/>
            <person name="Alvarado L."/>
            <person name="Kodira C.D."/>
            <person name="Lander E."/>
            <person name="Galagan J."/>
            <person name="Nusbaum C."/>
            <person name="Birren B."/>
        </authorList>
    </citation>
    <scope>NUCLEOTIDE SEQUENCE [LARGE SCALE GENOMIC DNA]</scope>
    <source>
        <strain evidence="8">VdLs.17 / ATCC MYA-4575 / FGSC 10137</strain>
    </source>
</reference>
<dbReference type="AlphaFoldDB" id="G2X3Y4"/>
<dbReference type="PROSITE" id="PS00786">
    <property type="entry name" value="5_NUCLEOTIDASE_2"/>
    <property type="match status" value="1"/>
</dbReference>
<dbReference type="PRINTS" id="PR01607">
    <property type="entry name" value="APYRASEFAMLY"/>
</dbReference>
<sequence>MRQNILPTLAFAAGAVVASHEKIDIDQLYSSRMMKRGVDAAGNFNMSFFHINDVHAHLDEFSSSGTDCTRPERGCFGGYARVKHAIDELRPQYENSLFLDAGDEFQGTLFYTFYKGEKIAETVNQLGFDAMTLGNHEFDGGDDELGEFLLNLTFPVLSANIVSTHPALNKTILPYKIYEKHGVAVIGCTTQTTANIANPGPGTEFLDVVSSVQRAIDEIHATTDIKRIVALTHIGYTDDQALAAATTGLSLIMGGHSHTPLGTATPAGTAPQGDYPTIVKNANGDDVFVVQAWRWGQRAMLSPTTAVPSTSPTRLRRTRPSRPRSSRGAVLSRSSLPTIGFTNVELVQSTCQTQECTLGNVMADAMYEYRASEGADFALVNAGGIRAGIEAGDITRGNVLISFPFGNAITELQFSGADVRRILEGCVSRVSQFNGRPVTSGFQVSGSIKIQYNPALAVGSRLVSVLINGEEIDDDAEYTIVTLDFLAGGGDNIFELTTNFIPLDLQDEVLTRYVRDNNPINAQIEGRIEVVDTVPTVPTTTAVPTSTRPPCIPRPKTTTPP</sequence>
<dbReference type="SUPFAM" id="SSF55816">
    <property type="entry name" value="5'-nucleotidase (syn. UDP-sugar hydrolase), C-terminal domain"/>
    <property type="match status" value="1"/>
</dbReference>
<dbReference type="OrthoDB" id="7722975at2759"/>
<feature type="compositionally biased region" description="Pro residues" evidence="4">
    <location>
        <begin position="550"/>
        <end position="561"/>
    </location>
</feature>
<evidence type="ECO:0000259" key="5">
    <source>
        <dbReference type="Pfam" id="PF00149"/>
    </source>
</evidence>
<dbReference type="CDD" id="cd07409">
    <property type="entry name" value="MPP_CD73_N"/>
    <property type="match status" value="1"/>
</dbReference>
<gene>
    <name evidence="7" type="ORF">VDAG_04721</name>
</gene>
<feature type="compositionally biased region" description="Low complexity" evidence="4">
    <location>
        <begin position="303"/>
        <end position="313"/>
    </location>
</feature>
<comment type="similarity">
    <text evidence="1 3">Belongs to the 5'-nucleotidase family.</text>
</comment>
<proteinExistence type="inferred from homology"/>
<dbReference type="GO" id="GO:0046872">
    <property type="term" value="F:metal ion binding"/>
    <property type="evidence" value="ECO:0007669"/>
    <property type="project" value="InterPro"/>
</dbReference>
<dbReference type="InParanoid" id="G2X3Y4"/>
<evidence type="ECO:0000259" key="6">
    <source>
        <dbReference type="Pfam" id="PF02872"/>
    </source>
</evidence>
<dbReference type="OMA" id="NYDCDSP"/>
<dbReference type="RefSeq" id="XP_009652620.1">
    <property type="nucleotide sequence ID" value="XM_009654325.1"/>
</dbReference>
<dbReference type="InterPro" id="IPR006179">
    <property type="entry name" value="5_nucleotidase/apyrase"/>
</dbReference>
<dbReference type="SUPFAM" id="SSF56300">
    <property type="entry name" value="Metallo-dependent phosphatases"/>
    <property type="match status" value="1"/>
</dbReference>
<dbReference type="InterPro" id="IPR029052">
    <property type="entry name" value="Metallo-depent_PP-like"/>
</dbReference>
<dbReference type="GO" id="GO:0016788">
    <property type="term" value="F:hydrolase activity, acting on ester bonds"/>
    <property type="evidence" value="ECO:0007669"/>
    <property type="project" value="InterPro"/>
</dbReference>
<feature type="region of interest" description="Disordered" evidence="4">
    <location>
        <begin position="539"/>
        <end position="561"/>
    </location>
</feature>
<dbReference type="Proteomes" id="UP000001611">
    <property type="component" value="Chromosome 3"/>
</dbReference>
<keyword evidence="8" id="KW-1185">Reference proteome</keyword>
<dbReference type="InterPro" id="IPR004843">
    <property type="entry name" value="Calcineurin-like_PHP"/>
</dbReference>
<dbReference type="InterPro" id="IPR006146">
    <property type="entry name" value="5'-Nucleotdase_CS"/>
</dbReference>
<feature type="compositionally biased region" description="Low complexity" evidence="4">
    <location>
        <begin position="539"/>
        <end position="549"/>
    </location>
</feature>
<accession>G2X3Y4</accession>
<evidence type="ECO:0000256" key="3">
    <source>
        <dbReference type="RuleBase" id="RU362119"/>
    </source>
</evidence>
<evidence type="ECO:0000313" key="7">
    <source>
        <dbReference type="EMBL" id="EGY23283.1"/>
    </source>
</evidence>
<dbReference type="PANTHER" id="PTHR11575:SF24">
    <property type="entry name" value="5'-NUCLEOTIDASE"/>
    <property type="match status" value="1"/>
</dbReference>
<keyword evidence="3" id="KW-0547">Nucleotide-binding</keyword>